<evidence type="ECO:0000313" key="2">
    <source>
        <dbReference type="Proteomes" id="UP000198639"/>
    </source>
</evidence>
<accession>A0A1I1MDW8</accession>
<name>A0A1I1MDW8_9BURK</name>
<dbReference type="Proteomes" id="UP000198639">
    <property type="component" value="Unassembled WGS sequence"/>
</dbReference>
<gene>
    <name evidence="1" type="ORF">SAMN05216204_11099</name>
</gene>
<organism evidence="1 2">
    <name type="scientific">Massilia yuzhufengensis</name>
    <dbReference type="NCBI Taxonomy" id="1164594"/>
    <lineage>
        <taxon>Bacteria</taxon>
        <taxon>Pseudomonadati</taxon>
        <taxon>Pseudomonadota</taxon>
        <taxon>Betaproteobacteria</taxon>
        <taxon>Burkholderiales</taxon>
        <taxon>Oxalobacteraceae</taxon>
        <taxon>Telluria group</taxon>
        <taxon>Massilia</taxon>
    </lineage>
</organism>
<evidence type="ECO:0000313" key="1">
    <source>
        <dbReference type="EMBL" id="SFC79840.1"/>
    </source>
</evidence>
<proteinExistence type="predicted"/>
<dbReference type="EMBL" id="FOLD01000010">
    <property type="protein sequence ID" value="SFC79840.1"/>
    <property type="molecule type" value="Genomic_DNA"/>
</dbReference>
<keyword evidence="2" id="KW-1185">Reference proteome</keyword>
<dbReference type="RefSeq" id="WP_177207712.1">
    <property type="nucleotide sequence ID" value="NZ_FOLD01000010.1"/>
</dbReference>
<sequence>MTAGMTFLGQFIDHDLSFDRKSVLNATASPGRTVNFRTVAFDRDSV</sequence>
<protein>
    <recommendedName>
        <fullName evidence="3">Peroxidase</fullName>
    </recommendedName>
</protein>
<dbReference type="AlphaFoldDB" id="A0A1I1MDW8"/>
<dbReference type="STRING" id="1164594.SAMN05216204_11099"/>
<evidence type="ECO:0008006" key="3">
    <source>
        <dbReference type="Google" id="ProtNLM"/>
    </source>
</evidence>
<reference evidence="2" key="1">
    <citation type="submission" date="2016-10" db="EMBL/GenBank/DDBJ databases">
        <authorList>
            <person name="Varghese N."/>
            <person name="Submissions S."/>
        </authorList>
    </citation>
    <scope>NUCLEOTIDE SEQUENCE [LARGE SCALE GENOMIC DNA]</scope>
    <source>
        <strain evidence="2">CGMCC 1.12041</strain>
    </source>
</reference>